<sequence>MINKSLFQFIVIINIMLFSSLILAKDIWYGTAPFCKTKPSDCSKRGMIYIKSDKRGDGKKCMTGKKILCRQKSIPPAPRIPGQKWFGTAPFCGAKKSDCSKRGMTFVRYSNRGNGKKCVSGRKVLCKPAKLSAGKTRKWLGTAPICKTKPSDCNNYGMKYIRSNKRGNGKKCLTGTKVLCEGDKNAPPIKWIGTSPICKGRASDCESFDMDYIKKNRKGIGKPCLSGFKVMCRGRKIKNYNRQAANASQLYVLDANIFSRPFIAGHDGQKERMAHIPRKFAVLANAKVDVIVFEENFQKSKRFEKELRQAGFKYFSKRLKPRVPVDGVSDGGVLLVSRWPIVNQDKHVYINCNRKFEDCLAAKGAIYIKIKKSARGKVRYYHIFGTHFQAWGTKKDRQARLKQVNELRQFIKRMRIPRNQAVIIAGDFNTDLINNKTESNKILQTLNVALPRFANNNRASSEPQSNQLVGADGSSKKCSKNYKRTKKCTCCKKQFLDYVTYSKANLKPISSSIEILKIKTKKPFLVCMSAKLQPNYVSPKSPFCGRTWKIRDLADHYPVLGIFKFK</sequence>
<organism evidence="4">
    <name type="scientific">hydrothermal vent metagenome</name>
    <dbReference type="NCBI Taxonomy" id="652676"/>
    <lineage>
        <taxon>unclassified sequences</taxon>
        <taxon>metagenomes</taxon>
        <taxon>ecological metagenomes</taxon>
    </lineage>
</organism>
<dbReference type="Pfam" id="PF03372">
    <property type="entry name" value="Exo_endo_phos"/>
    <property type="match status" value="1"/>
</dbReference>
<dbReference type="PANTHER" id="PTHR16320">
    <property type="entry name" value="SPHINGOMYELINASE FAMILY MEMBER"/>
    <property type="match status" value="1"/>
</dbReference>
<dbReference type="PANTHER" id="PTHR16320:SF23">
    <property type="entry name" value="SPHINGOMYELINASE C 1"/>
    <property type="match status" value="1"/>
</dbReference>
<dbReference type="SUPFAM" id="SSF56219">
    <property type="entry name" value="DNase I-like"/>
    <property type="match status" value="1"/>
</dbReference>
<dbReference type="InterPro" id="IPR017766">
    <property type="entry name" value="Sphingomyelinase/PLipase_C"/>
</dbReference>
<evidence type="ECO:0000313" key="4">
    <source>
        <dbReference type="EMBL" id="VAW94874.1"/>
    </source>
</evidence>
<reference evidence="4" key="1">
    <citation type="submission" date="2018-06" db="EMBL/GenBank/DDBJ databases">
        <authorList>
            <person name="Zhirakovskaya E."/>
        </authorList>
    </citation>
    <scope>NUCLEOTIDE SEQUENCE</scope>
</reference>
<gene>
    <name evidence="4" type="ORF">MNBD_GAMMA22-1664</name>
</gene>
<dbReference type="Gene3D" id="3.60.10.10">
    <property type="entry name" value="Endonuclease/exonuclease/phosphatase"/>
    <property type="match status" value="1"/>
</dbReference>
<dbReference type="GO" id="GO:0004767">
    <property type="term" value="F:sphingomyelin phosphodiesterase activity"/>
    <property type="evidence" value="ECO:0007669"/>
    <property type="project" value="InterPro"/>
</dbReference>
<keyword evidence="2" id="KW-0378">Hydrolase</keyword>
<dbReference type="GO" id="GO:0005576">
    <property type="term" value="C:extracellular region"/>
    <property type="evidence" value="ECO:0007669"/>
    <property type="project" value="InterPro"/>
</dbReference>
<name>A0A3B1ALX4_9ZZZZ</name>
<dbReference type="InterPro" id="IPR005135">
    <property type="entry name" value="Endo/exonuclease/phosphatase"/>
</dbReference>
<evidence type="ECO:0000259" key="3">
    <source>
        <dbReference type="Pfam" id="PF03372"/>
    </source>
</evidence>
<dbReference type="InterPro" id="IPR038772">
    <property type="entry name" value="Sph/SMPD2-like"/>
</dbReference>
<dbReference type="AlphaFoldDB" id="A0A3B1ALX4"/>
<keyword evidence="1" id="KW-0732">Signal</keyword>
<protein>
    <recommendedName>
        <fullName evidence="3">Endonuclease/exonuclease/phosphatase domain-containing protein</fullName>
    </recommendedName>
</protein>
<dbReference type="CDD" id="cd09078">
    <property type="entry name" value="nSMase"/>
    <property type="match status" value="1"/>
</dbReference>
<dbReference type="InterPro" id="IPR036691">
    <property type="entry name" value="Endo/exonu/phosph_ase_sf"/>
</dbReference>
<evidence type="ECO:0000256" key="1">
    <source>
        <dbReference type="ARBA" id="ARBA00022729"/>
    </source>
</evidence>
<proteinExistence type="predicted"/>
<feature type="domain" description="Endonuclease/exonuclease/phosphatase" evidence="3">
    <location>
        <begin position="282"/>
        <end position="441"/>
    </location>
</feature>
<accession>A0A3B1ALX4</accession>
<dbReference type="EMBL" id="UOFS01000019">
    <property type="protein sequence ID" value="VAW94874.1"/>
    <property type="molecule type" value="Genomic_DNA"/>
</dbReference>
<evidence type="ECO:0000256" key="2">
    <source>
        <dbReference type="ARBA" id="ARBA00022801"/>
    </source>
</evidence>